<keyword evidence="2" id="KW-0812">Transmembrane</keyword>
<accession>D6LFF2</accession>
<name>D6LFF2_9FUSO</name>
<evidence type="ECO:0000313" key="3">
    <source>
        <dbReference type="EMBL" id="EFG28887.2"/>
    </source>
</evidence>
<sequence length="259" mass="30918">MKRIKYVYFYFLFLLYLIVGFFGDVPFISKGIYENLYNYMGLMLIPTLLFFVLYGFVFMIENKKRRLFWELRLYYLYAISFVVVYIFILSNLGINLTSALTFEIDADFIRNLINNSLFEYKIGYLPTYLLYEFVNLSLRFKQIPFHYFYYGLYGVGFFLFLLIIFGPLIRSMNRAKEKKRKERERIKAESKIREQIEIKKKLEKGEKVSTIKAENRVEKKNSSSLKKMRKVQTGVGTRVGEEMEKSGMVLQKTVTLEDE</sequence>
<dbReference type="Proteomes" id="UP000003964">
    <property type="component" value="Unassembled WGS sequence"/>
</dbReference>
<feature type="transmembrane region" description="Helical" evidence="2">
    <location>
        <begin position="73"/>
        <end position="94"/>
    </location>
</feature>
<proteinExistence type="predicted"/>
<keyword evidence="2" id="KW-1133">Transmembrane helix</keyword>
<organism evidence="3 4">
    <name type="scientific">Fusobacterium periodonticum 1_1_41FAA</name>
    <dbReference type="NCBI Taxonomy" id="469621"/>
    <lineage>
        <taxon>Bacteria</taxon>
        <taxon>Fusobacteriati</taxon>
        <taxon>Fusobacteriota</taxon>
        <taxon>Fusobacteriia</taxon>
        <taxon>Fusobacteriales</taxon>
        <taxon>Fusobacteriaceae</taxon>
        <taxon>Fusobacterium</taxon>
    </lineage>
</organism>
<reference evidence="3 4" key="1">
    <citation type="submission" date="2010-03" db="EMBL/GenBank/DDBJ databases">
        <title>The Genome Sequence of Fusobacterium sp. 1_1_41FAA.</title>
        <authorList>
            <consortium name="The Broad Institute Genome Sequencing Platform"/>
            <person name="Ward D."/>
            <person name="Earl A."/>
            <person name="Feldgarden M."/>
            <person name="Gevers D."/>
            <person name="Young S.K."/>
            <person name="Zeng Q."/>
            <person name="Koehrsen M."/>
            <person name="Alvarado L."/>
            <person name="Berlin A."/>
            <person name="Borenstein D."/>
            <person name="Chapman S."/>
            <person name="Chen Z."/>
            <person name="Engels R."/>
            <person name="Freedman E."/>
            <person name="Gellesch M."/>
            <person name="Goldberg J."/>
            <person name="Griggs A."/>
            <person name="Gujja S."/>
            <person name="Heilman E."/>
            <person name="Heiman D."/>
            <person name="Hepburn T."/>
            <person name="Howarth C."/>
            <person name="Jen D."/>
            <person name="Larson L."/>
            <person name="Mehta T."/>
            <person name="Park D."/>
            <person name="Pearson M."/>
            <person name="Richards J."/>
            <person name="Roberts A."/>
            <person name="Saif S."/>
            <person name="Shea T."/>
            <person name="Shenoy N."/>
            <person name="Sisk P."/>
            <person name="Stolte C."/>
            <person name="Sykes S."/>
            <person name="Walk T."/>
            <person name="White J."/>
            <person name="Yandava C."/>
            <person name="Strauss J.C."/>
            <person name="Ambrose C.E."/>
            <person name="Allen-Vercoe E."/>
            <person name="Haas B."/>
            <person name="Henn M.R."/>
            <person name="Nusbaum C."/>
            <person name="Birren B."/>
        </authorList>
    </citation>
    <scope>NUCLEOTIDE SEQUENCE [LARGE SCALE GENOMIC DNA]</scope>
    <source>
        <strain evidence="3 4">1_1_41FAA</strain>
    </source>
</reference>
<dbReference type="RefSeq" id="WP_008820451.1">
    <property type="nucleotide sequence ID" value="NZ_GG770381.1"/>
</dbReference>
<evidence type="ECO:0000256" key="2">
    <source>
        <dbReference type="SAM" id="Phobius"/>
    </source>
</evidence>
<keyword evidence="2" id="KW-0472">Membrane</keyword>
<feature type="transmembrane region" description="Helical" evidence="2">
    <location>
        <begin position="7"/>
        <end position="28"/>
    </location>
</feature>
<protein>
    <submittedName>
        <fullName evidence="3">Uncharacterized protein</fullName>
    </submittedName>
</protein>
<feature type="transmembrane region" description="Helical" evidence="2">
    <location>
        <begin position="40"/>
        <end position="61"/>
    </location>
</feature>
<dbReference type="EMBL" id="GG770381">
    <property type="protein sequence ID" value="EFG28887.2"/>
    <property type="molecule type" value="Genomic_DNA"/>
</dbReference>
<feature type="region of interest" description="Disordered" evidence="1">
    <location>
        <begin position="219"/>
        <end position="238"/>
    </location>
</feature>
<gene>
    <name evidence="3" type="ORF">HMPREF0400_00443</name>
</gene>
<feature type="transmembrane region" description="Helical" evidence="2">
    <location>
        <begin position="147"/>
        <end position="169"/>
    </location>
</feature>
<evidence type="ECO:0000313" key="4">
    <source>
        <dbReference type="Proteomes" id="UP000003964"/>
    </source>
</evidence>
<evidence type="ECO:0000256" key="1">
    <source>
        <dbReference type="SAM" id="MobiDB-lite"/>
    </source>
</evidence>
<dbReference type="AlphaFoldDB" id="D6LFF2"/>